<organism evidence="2 3">
    <name type="scientific">Blastomyces silverae</name>
    <dbReference type="NCBI Taxonomy" id="2060906"/>
    <lineage>
        <taxon>Eukaryota</taxon>
        <taxon>Fungi</taxon>
        <taxon>Dikarya</taxon>
        <taxon>Ascomycota</taxon>
        <taxon>Pezizomycotina</taxon>
        <taxon>Eurotiomycetes</taxon>
        <taxon>Eurotiomycetidae</taxon>
        <taxon>Onygenales</taxon>
        <taxon>Ajellomycetaceae</taxon>
        <taxon>Blastomyces</taxon>
    </lineage>
</organism>
<evidence type="ECO:0000313" key="2">
    <source>
        <dbReference type="EMBL" id="KLJ07354.1"/>
    </source>
</evidence>
<accession>A0A0H1B7E8</accession>
<feature type="region of interest" description="Disordered" evidence="1">
    <location>
        <begin position="1"/>
        <end position="22"/>
    </location>
</feature>
<name>A0A0H1B7E8_9EURO</name>
<sequence>MVTYNYSQQASRKFNPSLPGRSGSLRSPYLRDGLDFIVHCLPLERIDEEARNLPDDLYGVHGGVRPASVKQDSEFPRPMLLDFDKAPLVQKSLPTSTGSTVPTAVPRKWKQWNVFKSFQLTDCGNEVGSPSSLVSFRLFCALRRLSSSNGKDSI</sequence>
<keyword evidence="3" id="KW-1185">Reference proteome</keyword>
<proteinExistence type="predicted"/>
<evidence type="ECO:0000256" key="1">
    <source>
        <dbReference type="SAM" id="MobiDB-lite"/>
    </source>
</evidence>
<evidence type="ECO:0000313" key="3">
    <source>
        <dbReference type="Proteomes" id="UP000053573"/>
    </source>
</evidence>
<dbReference type="Proteomes" id="UP000053573">
    <property type="component" value="Unassembled WGS sequence"/>
</dbReference>
<reference evidence="3" key="1">
    <citation type="journal article" date="2015" name="PLoS Genet.">
        <title>The dynamic genome and transcriptome of the human fungal pathogen Blastomyces and close relative Emmonsia.</title>
        <authorList>
            <person name="Munoz J.F."/>
            <person name="Gauthier G.M."/>
            <person name="Desjardins C.A."/>
            <person name="Gallo J.E."/>
            <person name="Holder J."/>
            <person name="Sullivan T.D."/>
            <person name="Marty A.J."/>
            <person name="Carmen J.C."/>
            <person name="Chen Z."/>
            <person name="Ding L."/>
            <person name="Gujja S."/>
            <person name="Magrini V."/>
            <person name="Misas E."/>
            <person name="Mitreva M."/>
            <person name="Priest M."/>
            <person name="Saif S."/>
            <person name="Whiston E.A."/>
            <person name="Young S."/>
            <person name="Zeng Q."/>
            <person name="Goldman W.E."/>
            <person name="Mardis E.R."/>
            <person name="Taylor J.W."/>
            <person name="McEwen J.G."/>
            <person name="Clay O.K."/>
            <person name="Klein B.S."/>
            <person name="Cuomo C.A."/>
        </authorList>
    </citation>
    <scope>NUCLEOTIDE SEQUENCE [LARGE SCALE GENOMIC DNA]</scope>
    <source>
        <strain evidence="3">UAMH 139</strain>
    </source>
</reference>
<gene>
    <name evidence="2" type="ORF">EMPG_17162</name>
</gene>
<dbReference type="EMBL" id="LDEV01002834">
    <property type="protein sequence ID" value="KLJ07354.1"/>
    <property type="molecule type" value="Genomic_DNA"/>
</dbReference>
<comment type="caution">
    <text evidence="2">The sequence shown here is derived from an EMBL/GenBank/DDBJ whole genome shotgun (WGS) entry which is preliminary data.</text>
</comment>
<protein>
    <submittedName>
        <fullName evidence="2">Uncharacterized protein</fullName>
    </submittedName>
</protein>
<dbReference type="AlphaFoldDB" id="A0A0H1B7E8"/>
<feature type="compositionally biased region" description="Polar residues" evidence="1">
    <location>
        <begin position="1"/>
        <end position="14"/>
    </location>
</feature>